<sequence>LYNCRERALSELKSDLIDEEEEYQVETILKISEIMISCTEMLFTEIFERVSSVCKLNIEDVEV</sequence>
<gene>
    <name evidence="1" type="ORF">GX51_07946</name>
</gene>
<evidence type="ECO:0000313" key="1">
    <source>
        <dbReference type="EMBL" id="PGG96175.1"/>
    </source>
</evidence>
<organism evidence="1 2">
    <name type="scientific">Blastomyces parvus</name>
    <dbReference type="NCBI Taxonomy" id="2060905"/>
    <lineage>
        <taxon>Eukaryota</taxon>
        <taxon>Fungi</taxon>
        <taxon>Dikarya</taxon>
        <taxon>Ascomycota</taxon>
        <taxon>Pezizomycotina</taxon>
        <taxon>Eurotiomycetes</taxon>
        <taxon>Eurotiomycetidae</taxon>
        <taxon>Onygenales</taxon>
        <taxon>Ajellomycetaceae</taxon>
        <taxon>Blastomyces</taxon>
    </lineage>
</organism>
<dbReference type="EMBL" id="PDNC01000187">
    <property type="protein sequence ID" value="PGG96175.1"/>
    <property type="molecule type" value="Genomic_DNA"/>
</dbReference>
<reference evidence="1 2" key="1">
    <citation type="submission" date="2017-10" db="EMBL/GenBank/DDBJ databases">
        <title>Comparative genomics in systemic dimorphic fungi from Ajellomycetaceae.</title>
        <authorList>
            <person name="Munoz J.F."/>
            <person name="Mcewen J.G."/>
            <person name="Clay O.K."/>
            <person name="Cuomo C.A."/>
        </authorList>
    </citation>
    <scope>NUCLEOTIDE SEQUENCE [LARGE SCALE GENOMIC DNA]</scope>
    <source>
        <strain evidence="1 2">UAMH130</strain>
    </source>
</reference>
<protein>
    <submittedName>
        <fullName evidence="1">Uncharacterized protein</fullName>
    </submittedName>
</protein>
<dbReference type="AlphaFoldDB" id="A0A2B7WHE0"/>
<evidence type="ECO:0000313" key="2">
    <source>
        <dbReference type="Proteomes" id="UP000224080"/>
    </source>
</evidence>
<accession>A0A2B7WHE0</accession>
<keyword evidence="2" id="KW-1185">Reference proteome</keyword>
<dbReference type="Proteomes" id="UP000224080">
    <property type="component" value="Unassembled WGS sequence"/>
</dbReference>
<feature type="non-terminal residue" evidence="1">
    <location>
        <position position="1"/>
    </location>
</feature>
<name>A0A2B7WHE0_9EURO</name>
<comment type="caution">
    <text evidence="1">The sequence shown here is derived from an EMBL/GenBank/DDBJ whole genome shotgun (WGS) entry which is preliminary data.</text>
</comment>
<proteinExistence type="predicted"/>